<gene>
    <name evidence="1" type="ORF">GN958_ATG22730</name>
</gene>
<evidence type="ECO:0000313" key="1">
    <source>
        <dbReference type="EMBL" id="KAF4128077.1"/>
    </source>
</evidence>
<accession>A0A8S9TML2</accession>
<reference evidence="1" key="1">
    <citation type="submission" date="2020-03" db="EMBL/GenBank/DDBJ databases">
        <title>Hybrid Assembly of Korean Phytophthora infestans isolates.</title>
        <authorList>
            <person name="Prokchorchik M."/>
            <person name="Lee Y."/>
            <person name="Seo J."/>
            <person name="Cho J.-H."/>
            <person name="Park Y.-E."/>
            <person name="Jang D.-C."/>
            <person name="Im J.-S."/>
            <person name="Choi J.-G."/>
            <person name="Park H.-J."/>
            <person name="Lee G.-B."/>
            <person name="Lee Y.-G."/>
            <person name="Hong S.-Y."/>
            <person name="Cho K."/>
            <person name="Sohn K.H."/>
        </authorList>
    </citation>
    <scope>NUCLEOTIDE SEQUENCE</scope>
    <source>
        <strain evidence="1">KR_2_A2</strain>
    </source>
</reference>
<name>A0A8S9TML2_PHYIN</name>
<evidence type="ECO:0000313" key="2">
    <source>
        <dbReference type="Proteomes" id="UP000704712"/>
    </source>
</evidence>
<protein>
    <submittedName>
        <fullName evidence="1">Uncharacterized protein</fullName>
    </submittedName>
</protein>
<feature type="non-terminal residue" evidence="1">
    <location>
        <position position="110"/>
    </location>
</feature>
<dbReference type="AlphaFoldDB" id="A0A8S9TML2"/>
<dbReference type="Proteomes" id="UP000704712">
    <property type="component" value="Unassembled WGS sequence"/>
</dbReference>
<sequence>AACNTRRSYEPKQGEWVRWCDGCQFVDRSVVTEDKILLFLEGVTSSAPKRLSVLGPTRIRGARHFLSTSASISANEQHVGANNSMTVAKVPCRTRTRSASYAMSQHTSWS</sequence>
<proteinExistence type="predicted"/>
<dbReference type="EMBL" id="JAACNO010003191">
    <property type="protein sequence ID" value="KAF4128077.1"/>
    <property type="molecule type" value="Genomic_DNA"/>
</dbReference>
<comment type="caution">
    <text evidence="1">The sequence shown here is derived from an EMBL/GenBank/DDBJ whole genome shotgun (WGS) entry which is preliminary data.</text>
</comment>
<organism evidence="1 2">
    <name type="scientific">Phytophthora infestans</name>
    <name type="common">Potato late blight agent</name>
    <name type="synonym">Botrytis infestans</name>
    <dbReference type="NCBI Taxonomy" id="4787"/>
    <lineage>
        <taxon>Eukaryota</taxon>
        <taxon>Sar</taxon>
        <taxon>Stramenopiles</taxon>
        <taxon>Oomycota</taxon>
        <taxon>Peronosporomycetes</taxon>
        <taxon>Peronosporales</taxon>
        <taxon>Peronosporaceae</taxon>
        <taxon>Phytophthora</taxon>
    </lineage>
</organism>